<feature type="compositionally biased region" description="Polar residues" evidence="9">
    <location>
        <begin position="8"/>
        <end position="19"/>
    </location>
</feature>
<evidence type="ECO:0000256" key="5">
    <source>
        <dbReference type="ARBA" id="ARBA00022741"/>
    </source>
</evidence>
<evidence type="ECO:0000256" key="2">
    <source>
        <dbReference type="ARBA" id="ARBA00022448"/>
    </source>
</evidence>
<dbReference type="InterPro" id="IPR027417">
    <property type="entry name" value="P-loop_NTPase"/>
</dbReference>
<dbReference type="SUPFAM" id="SSF52540">
    <property type="entry name" value="P-loop containing nucleoside triphosphate hydrolases"/>
    <property type="match status" value="2"/>
</dbReference>
<evidence type="ECO:0000256" key="4">
    <source>
        <dbReference type="ARBA" id="ARBA00022737"/>
    </source>
</evidence>
<dbReference type="FunFam" id="3.40.50.300:FF:000127">
    <property type="entry name" value="Ribose import ATP-binding protein RbsA"/>
    <property type="match status" value="1"/>
</dbReference>
<dbReference type="GO" id="GO:0005524">
    <property type="term" value="F:ATP binding"/>
    <property type="evidence" value="ECO:0007669"/>
    <property type="project" value="UniProtKB-KW"/>
</dbReference>
<comment type="subcellular location">
    <subcellularLocation>
        <location evidence="1">Cell membrane</location>
        <topology evidence="1">Peripheral membrane protein</topology>
    </subcellularLocation>
</comment>
<gene>
    <name evidence="11" type="ORF">MNBD_ALPHA11-799</name>
</gene>
<evidence type="ECO:0000256" key="6">
    <source>
        <dbReference type="ARBA" id="ARBA00022840"/>
    </source>
</evidence>
<keyword evidence="3" id="KW-1003">Cell membrane</keyword>
<evidence type="ECO:0000259" key="10">
    <source>
        <dbReference type="PROSITE" id="PS50893"/>
    </source>
</evidence>
<dbReference type="InterPro" id="IPR003439">
    <property type="entry name" value="ABC_transporter-like_ATP-bd"/>
</dbReference>
<organism evidence="11">
    <name type="scientific">hydrothermal vent metagenome</name>
    <dbReference type="NCBI Taxonomy" id="652676"/>
    <lineage>
        <taxon>unclassified sequences</taxon>
        <taxon>metagenomes</taxon>
        <taxon>ecological metagenomes</taxon>
    </lineage>
</organism>
<feature type="domain" description="ABC transporter" evidence="10">
    <location>
        <begin position="28"/>
        <end position="263"/>
    </location>
</feature>
<dbReference type="GO" id="GO:0016887">
    <property type="term" value="F:ATP hydrolysis activity"/>
    <property type="evidence" value="ECO:0007669"/>
    <property type="project" value="InterPro"/>
</dbReference>
<dbReference type="GO" id="GO:0005886">
    <property type="term" value="C:plasma membrane"/>
    <property type="evidence" value="ECO:0007669"/>
    <property type="project" value="UniProtKB-SubCell"/>
</dbReference>
<keyword evidence="2" id="KW-0813">Transport</keyword>
<dbReference type="Gene3D" id="3.40.50.300">
    <property type="entry name" value="P-loop containing nucleotide triphosphate hydrolases"/>
    <property type="match status" value="2"/>
</dbReference>
<reference evidence="11" key="1">
    <citation type="submission" date="2018-06" db="EMBL/GenBank/DDBJ databases">
        <authorList>
            <person name="Zhirakovskaya E."/>
        </authorList>
    </citation>
    <scope>NUCLEOTIDE SEQUENCE</scope>
</reference>
<keyword evidence="5" id="KW-0547">Nucleotide-binding</keyword>
<accession>A0A3B0U6F6</accession>
<dbReference type="Pfam" id="PF00005">
    <property type="entry name" value="ABC_tran"/>
    <property type="match status" value="1"/>
</dbReference>
<keyword evidence="4" id="KW-0677">Repeat</keyword>
<feature type="non-terminal residue" evidence="11">
    <location>
        <position position="1"/>
    </location>
</feature>
<dbReference type="PANTHER" id="PTHR43790">
    <property type="entry name" value="CARBOHYDRATE TRANSPORT ATP-BINDING PROTEIN MG119-RELATED"/>
    <property type="match status" value="1"/>
</dbReference>
<dbReference type="InterPro" id="IPR050107">
    <property type="entry name" value="ABC_carbohydrate_import_ATPase"/>
</dbReference>
<proteinExistence type="predicted"/>
<keyword evidence="8" id="KW-0472">Membrane</keyword>
<feature type="region of interest" description="Disordered" evidence="9">
    <location>
        <begin position="1"/>
        <end position="21"/>
    </location>
</feature>
<keyword evidence="7" id="KW-1278">Translocase</keyword>
<dbReference type="PANTHER" id="PTHR43790:SF9">
    <property type="entry name" value="GALACTOFURANOSE TRANSPORTER ATP-BINDING PROTEIN YTFR"/>
    <property type="match status" value="1"/>
</dbReference>
<dbReference type="SMART" id="SM00382">
    <property type="entry name" value="AAA"/>
    <property type="match status" value="1"/>
</dbReference>
<evidence type="ECO:0000313" key="11">
    <source>
        <dbReference type="EMBL" id="VAW21087.1"/>
    </source>
</evidence>
<evidence type="ECO:0000256" key="9">
    <source>
        <dbReference type="SAM" id="MobiDB-lite"/>
    </source>
</evidence>
<dbReference type="PROSITE" id="PS50893">
    <property type="entry name" value="ABC_TRANSPORTER_2"/>
    <property type="match status" value="1"/>
</dbReference>
<evidence type="ECO:0000256" key="8">
    <source>
        <dbReference type="ARBA" id="ARBA00023136"/>
    </source>
</evidence>
<dbReference type="InterPro" id="IPR003593">
    <property type="entry name" value="AAA+_ATPase"/>
</dbReference>
<dbReference type="EMBL" id="UOEQ01000325">
    <property type="protein sequence ID" value="VAW21087.1"/>
    <property type="molecule type" value="Genomic_DNA"/>
</dbReference>
<protein>
    <submittedName>
        <fullName evidence="11">Predicted nucleoside ABC transporter, ATP-binding component</fullName>
    </submittedName>
</protein>
<evidence type="ECO:0000256" key="1">
    <source>
        <dbReference type="ARBA" id="ARBA00004202"/>
    </source>
</evidence>
<keyword evidence="6 11" id="KW-0067">ATP-binding</keyword>
<dbReference type="CDD" id="cd03216">
    <property type="entry name" value="ABC_Carb_Monos_I"/>
    <property type="match status" value="1"/>
</dbReference>
<evidence type="ECO:0000256" key="3">
    <source>
        <dbReference type="ARBA" id="ARBA00022475"/>
    </source>
</evidence>
<dbReference type="AlphaFoldDB" id="A0A3B0U6F6"/>
<sequence length="336" mass="36206">GFEKKAMTENSPNKQQRPQTAAVDDVAIELVGINKHFGPVHANKDIDLKIRRGTVHGIVGENGAGKTTLMSILYGFYTADSGEIFVDGKPVKINDSSHALELGIGMVHQHFMLVDNFTVLENVILGAEDSPLLKTSLAKARSVLAQLATDYELEVDPDALIEDLSVGGQQRVEILKALYRGAQTLILDEPTGVLTPSEADHLFKVLETLRAQGKTIILITHKLREIMAITDDVSVMRQGAMVKTLTTKDTDPAELAELMVGRRVLLRVEKGEANPGDVLLSVRDLEVTDDMGVLRVKGVDIDVRAGEIVGIAGVAGNGQSDLLEAVTGMRQASSGR</sequence>
<evidence type="ECO:0000256" key="7">
    <source>
        <dbReference type="ARBA" id="ARBA00022967"/>
    </source>
</evidence>
<feature type="non-terminal residue" evidence="11">
    <location>
        <position position="336"/>
    </location>
</feature>
<name>A0A3B0U6F6_9ZZZZ</name>